<evidence type="ECO:0000313" key="2">
    <source>
        <dbReference type="Proteomes" id="UP000029488"/>
    </source>
</evidence>
<dbReference type="Proteomes" id="UP000029488">
    <property type="component" value="Chromosome"/>
</dbReference>
<protein>
    <submittedName>
        <fullName evidence="1">dUTPase</fullName>
    </submittedName>
</protein>
<organism evidence="1 2">
    <name type="scientific">Ligilactobacillus salivarius</name>
    <dbReference type="NCBI Taxonomy" id="1624"/>
    <lineage>
        <taxon>Bacteria</taxon>
        <taxon>Bacillati</taxon>
        <taxon>Bacillota</taxon>
        <taxon>Bacilli</taxon>
        <taxon>Lactobacillales</taxon>
        <taxon>Lactobacillaceae</taxon>
        <taxon>Ligilactobacillus</taxon>
    </lineage>
</organism>
<dbReference type="AlphaFoldDB" id="A0A089QBX7"/>
<gene>
    <name evidence="1" type="ORF">LSJ_0575</name>
</gene>
<evidence type="ECO:0000313" key="1">
    <source>
        <dbReference type="EMBL" id="AIR10270.1"/>
    </source>
</evidence>
<reference evidence="1 2" key="1">
    <citation type="journal article" date="2014" name="BMC Genomics">
        <title>Unusual genome complexity in Lactobacillus salivarius JCM1046.</title>
        <authorList>
            <person name="Raftis E.J."/>
            <person name="Forde B.M."/>
            <person name="Claesson M.J."/>
            <person name="O'Toole P.W."/>
        </authorList>
    </citation>
    <scope>NUCLEOTIDE SEQUENCE [LARGE SCALE GENOMIC DNA]</scope>
    <source>
        <strain evidence="1 2">JCM1046</strain>
    </source>
</reference>
<name>A0A089QBX7_9LACO</name>
<accession>A0A089QBX7</accession>
<dbReference type="EMBL" id="CP007646">
    <property type="protein sequence ID" value="AIR10270.1"/>
    <property type="molecule type" value="Genomic_DNA"/>
</dbReference>
<proteinExistence type="predicted"/>
<sequence length="150" mass="17948">MDINEIAKKVRGREIKLFLPTKVLNPEERVAGLYVGLNIYLAKTMENVRNENRKELIEYFCETMVYFISIANEKKWLYLLLLNEEQISNFRSKWHSKSYNSVYLIIQQQINKCYFSHQSTEFVHAWHMLIKFGLVELGISPEEIEDYFNQ</sequence>
<dbReference type="RefSeq" id="WP_044004720.1">
    <property type="nucleotide sequence ID" value="NZ_CP007646.1"/>
</dbReference>
<dbReference type="KEGG" id="lsj:LSJ_0575"/>